<dbReference type="AlphaFoldDB" id="F8PF72"/>
<name>F8PF72_SERL3</name>
<protein>
    <submittedName>
        <fullName evidence="2">Uncharacterized protein</fullName>
    </submittedName>
</protein>
<feature type="compositionally biased region" description="Acidic residues" evidence="1">
    <location>
        <begin position="128"/>
        <end position="143"/>
    </location>
</feature>
<dbReference type="HOGENOM" id="CLU_1390975_0_0_1"/>
<feature type="region of interest" description="Disordered" evidence="1">
    <location>
        <begin position="1"/>
        <end position="102"/>
    </location>
</feature>
<feature type="compositionally biased region" description="Basic and acidic residues" evidence="1">
    <location>
        <begin position="61"/>
        <end position="70"/>
    </location>
</feature>
<dbReference type="OrthoDB" id="2668627at2759"/>
<evidence type="ECO:0000256" key="1">
    <source>
        <dbReference type="SAM" id="MobiDB-lite"/>
    </source>
</evidence>
<feature type="region of interest" description="Disordered" evidence="1">
    <location>
        <begin position="119"/>
        <end position="143"/>
    </location>
</feature>
<dbReference type="Proteomes" id="UP000008063">
    <property type="component" value="Unassembled WGS sequence"/>
</dbReference>
<proteinExistence type="predicted"/>
<feature type="compositionally biased region" description="Pro residues" evidence="1">
    <location>
        <begin position="35"/>
        <end position="52"/>
    </location>
</feature>
<keyword evidence="3" id="KW-1185">Reference proteome</keyword>
<dbReference type="EMBL" id="GL945474">
    <property type="protein sequence ID" value="EGO05264.1"/>
    <property type="molecule type" value="Genomic_DNA"/>
</dbReference>
<organism evidence="3">
    <name type="scientific">Serpula lacrymans var. lacrymans (strain S7.3)</name>
    <name type="common">Dry rot fungus</name>
    <dbReference type="NCBI Taxonomy" id="936435"/>
    <lineage>
        <taxon>Eukaryota</taxon>
        <taxon>Fungi</taxon>
        <taxon>Dikarya</taxon>
        <taxon>Basidiomycota</taxon>
        <taxon>Agaricomycotina</taxon>
        <taxon>Agaricomycetes</taxon>
        <taxon>Agaricomycetidae</taxon>
        <taxon>Boletales</taxon>
        <taxon>Coniophorineae</taxon>
        <taxon>Serpulaceae</taxon>
        <taxon>Serpula</taxon>
    </lineage>
</organism>
<dbReference type="InParanoid" id="F8PF72"/>
<evidence type="ECO:0000313" key="2">
    <source>
        <dbReference type="EMBL" id="EGO05264.1"/>
    </source>
</evidence>
<gene>
    <name evidence="2" type="ORF">SERLA73DRAFT_174330</name>
</gene>
<feature type="compositionally biased region" description="Low complexity" evidence="1">
    <location>
        <begin position="1"/>
        <end position="22"/>
    </location>
</feature>
<accession>F8PF72</accession>
<evidence type="ECO:0000313" key="3">
    <source>
        <dbReference type="Proteomes" id="UP000008063"/>
    </source>
</evidence>
<reference evidence="3" key="1">
    <citation type="journal article" date="2011" name="Science">
        <title>The plant cell wall-decomposing machinery underlies the functional diversity of forest fungi.</title>
        <authorList>
            <person name="Eastwood D.C."/>
            <person name="Floudas D."/>
            <person name="Binder M."/>
            <person name="Majcherczyk A."/>
            <person name="Schneider P."/>
            <person name="Aerts A."/>
            <person name="Asiegbu F.O."/>
            <person name="Baker S.E."/>
            <person name="Barry K."/>
            <person name="Bendiksby M."/>
            <person name="Blumentritt M."/>
            <person name="Coutinho P.M."/>
            <person name="Cullen D."/>
            <person name="de Vries R.P."/>
            <person name="Gathman A."/>
            <person name="Goodell B."/>
            <person name="Henrissat B."/>
            <person name="Ihrmark K."/>
            <person name="Kauserud H."/>
            <person name="Kohler A."/>
            <person name="LaButti K."/>
            <person name="Lapidus A."/>
            <person name="Lavin J.L."/>
            <person name="Lee Y.-H."/>
            <person name="Lindquist E."/>
            <person name="Lilly W."/>
            <person name="Lucas S."/>
            <person name="Morin E."/>
            <person name="Murat C."/>
            <person name="Oguiza J.A."/>
            <person name="Park J."/>
            <person name="Pisabarro A.G."/>
            <person name="Riley R."/>
            <person name="Rosling A."/>
            <person name="Salamov A."/>
            <person name="Schmidt O."/>
            <person name="Schmutz J."/>
            <person name="Skrede I."/>
            <person name="Stenlid J."/>
            <person name="Wiebenga A."/>
            <person name="Xie X."/>
            <person name="Kuees U."/>
            <person name="Hibbett D.S."/>
            <person name="Hoffmeister D."/>
            <person name="Hoegberg N."/>
            <person name="Martin F."/>
            <person name="Grigoriev I.V."/>
            <person name="Watkinson S.C."/>
        </authorList>
    </citation>
    <scope>NUCLEOTIDE SEQUENCE [LARGE SCALE GENOMIC DNA]</scope>
    <source>
        <strain evidence="3">strain S7.3</strain>
    </source>
</reference>
<sequence length="196" mass="21118">MAPPSTTANFSTNAVSSAASANPYHSRRPAAAPQAPVPILQPQPIRPIPPIPLSDLAAASEEERDRDHTSPRAGVPDHHHHQNSHNNRLMKSEKSPGLSPLSLLCQPVSDAVRYQLKTMGDLAGNTSSEEDDEEDDDEDEEVNDAEATLGAYVGIVSDDMILPSSQTTAYFDTRLTRPNKVKQFQCDCGCMGVCLG</sequence>